<evidence type="ECO:0000256" key="4">
    <source>
        <dbReference type="ARBA" id="ARBA00022737"/>
    </source>
</evidence>
<evidence type="ECO:0000256" key="6">
    <source>
        <dbReference type="ARBA" id="ARBA00022763"/>
    </source>
</evidence>
<keyword evidence="20" id="KW-1185">Reference proteome</keyword>
<evidence type="ECO:0000313" key="20">
    <source>
        <dbReference type="Proteomes" id="UP000050501"/>
    </source>
</evidence>
<evidence type="ECO:0000256" key="10">
    <source>
        <dbReference type="ARBA" id="ARBA00022840"/>
    </source>
</evidence>
<comment type="similarity">
    <text evidence="14">Belongs to the ABC transporter superfamily. UvrA family.</text>
</comment>
<evidence type="ECO:0000256" key="5">
    <source>
        <dbReference type="ARBA" id="ARBA00022741"/>
    </source>
</evidence>
<dbReference type="STRING" id="229921.ADN01_16105"/>
<dbReference type="GO" id="GO:0016887">
    <property type="term" value="F:ATP hydrolysis activity"/>
    <property type="evidence" value="ECO:0007669"/>
    <property type="project" value="InterPro"/>
</dbReference>
<dbReference type="GO" id="GO:0006289">
    <property type="term" value="P:nucleotide-excision repair"/>
    <property type="evidence" value="ECO:0007669"/>
    <property type="project" value="InterPro"/>
</dbReference>
<proteinExistence type="inferred from homology"/>
<dbReference type="SMART" id="SM00382">
    <property type="entry name" value="AAA"/>
    <property type="match status" value="2"/>
</dbReference>
<dbReference type="GO" id="GO:0003677">
    <property type="term" value="F:DNA binding"/>
    <property type="evidence" value="ECO:0007669"/>
    <property type="project" value="UniProtKB-KW"/>
</dbReference>
<comment type="subcellular location">
    <subcellularLocation>
        <location evidence="1">Cytoplasm</location>
    </subcellularLocation>
</comment>
<keyword evidence="10" id="KW-0067">ATP-binding</keyword>
<keyword evidence="3" id="KW-0479">Metal-binding</keyword>
<dbReference type="PANTHER" id="PTHR43152:SF3">
    <property type="entry name" value="UVRABC SYSTEM PROTEIN A"/>
    <property type="match status" value="1"/>
</dbReference>
<dbReference type="OrthoDB" id="9809851at2"/>
<accession>A0A0P6XM47</accession>
<dbReference type="GO" id="GO:0008270">
    <property type="term" value="F:zinc ion binding"/>
    <property type="evidence" value="ECO:0007669"/>
    <property type="project" value="UniProtKB-KW"/>
</dbReference>
<dbReference type="InterPro" id="IPR041552">
    <property type="entry name" value="UvrA_DNA-bd"/>
</dbReference>
<evidence type="ECO:0000256" key="13">
    <source>
        <dbReference type="ARBA" id="ARBA00023204"/>
    </source>
</evidence>
<sequence length="849" mass="91691">MVDSILIRGARLHNLKNLSVAIPKNQLVVLTGLSGSGKSTLGLDLLLKEGQRQYLESLGILPYGYSTPPVESITGLSPAVSLDQYLTHQSPRSTVGTVTRVYTYLRVLYARLGRRPCPACGALSAPPLDPSSFCPDTEEPDGEPAETQPTQSFPCPACGAPVPELSMAAFSFNKPEGACPACTGLGTLLLPNLERLADPRRSLLDGAVEDWDAFHTQYHLSILRAAAAHYAVPLDLALPIQDFSPALHDLFFFGVESPQFSRHFPQTPPPRTVRQGRFEGLATALLRRYAQHIHDPRYLQKLSGLLTIQTCPECEGSRLRPESRAVVLHNETIISLSRLPLSQLAVWLRQLSVHLSPTESQVVAPLLADLQARLEHLLEVGVSYLTLERTSPSLSAGEAQRLRLASLLGSPLTGVLYVFDEPTLGLHPRDTLPLLSLLRRLRDLGNTVLVIEHDPQFIAAADHIIDLGPGAGKHGGQVVVSGPPSKVLSHPTSLTAAYLSHRTAIPVPAHRRETTAAVLTVRGARANNLKNLTVSFPLGLFIAVTGVSGSGKSTLVMDILDRALRPSASPTAPPPGAHLSIEGAEQIQKVITLDSSPLSRDPRSSPATYTDLLSPLRVAFASTPQARRLGLTPRHFSFNLPGGRCEHCQGAGFLPVSMHFLPDVNVLCPACRGRRFTRQVLSVEYNQLNIAQVLEMTVDEALPLFQNLPTVHSRLQALADIGLGYLQLAQPAPTLSGGEAQRLKLAKELKRRPSAHTLYLLDEPTTGLHLADTHRLLRILHRLVDAGSTVIVIEHNLDLIKTADWVIDLGPEGGAAGGQLVAQGTPEQVAQTPGSYTGQALRLLLDKIS</sequence>
<dbReference type="InterPro" id="IPR027417">
    <property type="entry name" value="P-loop_NTPase"/>
</dbReference>
<dbReference type="GO" id="GO:0005737">
    <property type="term" value="C:cytoplasm"/>
    <property type="evidence" value="ECO:0007669"/>
    <property type="project" value="UniProtKB-SubCell"/>
</dbReference>
<protein>
    <recommendedName>
        <fullName evidence="15">UvrABC system protein A</fullName>
    </recommendedName>
    <alternativeName>
        <fullName evidence="16">Excinuclease ABC subunit A</fullName>
    </alternativeName>
</protein>
<dbReference type="GO" id="GO:0009380">
    <property type="term" value="C:excinuclease repair complex"/>
    <property type="evidence" value="ECO:0007669"/>
    <property type="project" value="InterPro"/>
</dbReference>
<keyword evidence="6" id="KW-0227">DNA damage</keyword>
<evidence type="ECO:0000256" key="9">
    <source>
        <dbReference type="ARBA" id="ARBA00022833"/>
    </source>
</evidence>
<dbReference type="InterPro" id="IPR004602">
    <property type="entry name" value="UvrA"/>
</dbReference>
<feature type="domain" description="ABC transporter" evidence="18">
    <location>
        <begin position="509"/>
        <end position="842"/>
    </location>
</feature>
<dbReference type="Gene3D" id="1.10.8.280">
    <property type="entry name" value="ABC transporter ATPase domain-like"/>
    <property type="match status" value="1"/>
</dbReference>
<dbReference type="InterPro" id="IPR003439">
    <property type="entry name" value="ABC_transporter-like_ATP-bd"/>
</dbReference>
<keyword evidence="4" id="KW-0677">Repeat</keyword>
<keyword evidence="5" id="KW-0547">Nucleotide-binding</keyword>
<dbReference type="GO" id="GO:0005524">
    <property type="term" value="F:ATP binding"/>
    <property type="evidence" value="ECO:0007669"/>
    <property type="project" value="UniProtKB-KW"/>
</dbReference>
<dbReference type="PANTHER" id="PTHR43152">
    <property type="entry name" value="UVRABC SYSTEM PROTEIN A"/>
    <property type="match status" value="1"/>
</dbReference>
<keyword evidence="7" id="KW-0228">DNA excision</keyword>
<evidence type="ECO:0000256" key="14">
    <source>
        <dbReference type="ARBA" id="ARBA00038000"/>
    </source>
</evidence>
<evidence type="ECO:0000256" key="17">
    <source>
        <dbReference type="SAM" id="MobiDB-lite"/>
    </source>
</evidence>
<evidence type="ECO:0000259" key="18">
    <source>
        <dbReference type="PROSITE" id="PS50893"/>
    </source>
</evidence>
<dbReference type="SUPFAM" id="SSF52540">
    <property type="entry name" value="P-loop containing nucleoside triphosphate hydrolases"/>
    <property type="match status" value="2"/>
</dbReference>
<dbReference type="GO" id="GO:0004518">
    <property type="term" value="F:nuclease activity"/>
    <property type="evidence" value="ECO:0007669"/>
    <property type="project" value="UniProtKB-KW"/>
</dbReference>
<evidence type="ECO:0000256" key="1">
    <source>
        <dbReference type="ARBA" id="ARBA00004496"/>
    </source>
</evidence>
<evidence type="ECO:0000313" key="19">
    <source>
        <dbReference type="EMBL" id="KPL77419.1"/>
    </source>
</evidence>
<dbReference type="NCBIfam" id="TIGR00630">
    <property type="entry name" value="uvra"/>
    <property type="match status" value="1"/>
</dbReference>
<gene>
    <name evidence="19" type="primary">uvrA</name>
    <name evidence="19" type="ORF">ADN01_16105</name>
</gene>
<keyword evidence="9" id="KW-0862">Zinc</keyword>
<evidence type="ECO:0000256" key="16">
    <source>
        <dbReference type="ARBA" id="ARBA00042156"/>
    </source>
</evidence>
<organism evidence="19 20">
    <name type="scientific">Levilinea saccharolytica</name>
    <dbReference type="NCBI Taxonomy" id="229921"/>
    <lineage>
        <taxon>Bacteria</taxon>
        <taxon>Bacillati</taxon>
        <taxon>Chloroflexota</taxon>
        <taxon>Anaerolineae</taxon>
        <taxon>Anaerolineales</taxon>
        <taxon>Anaerolineaceae</taxon>
        <taxon>Levilinea</taxon>
    </lineage>
</organism>
<keyword evidence="8" id="KW-0863">Zinc-finger</keyword>
<evidence type="ECO:0000256" key="11">
    <source>
        <dbReference type="ARBA" id="ARBA00022881"/>
    </source>
</evidence>
<dbReference type="Gene3D" id="3.40.50.300">
    <property type="entry name" value="P-loop containing nucleotide triphosphate hydrolases"/>
    <property type="match status" value="2"/>
</dbReference>
<comment type="caution">
    <text evidence="19">The sequence shown here is derived from an EMBL/GenBank/DDBJ whole genome shotgun (WGS) entry which is preliminary data.</text>
</comment>
<evidence type="ECO:0000256" key="15">
    <source>
        <dbReference type="ARBA" id="ARBA00039316"/>
    </source>
</evidence>
<evidence type="ECO:0000256" key="3">
    <source>
        <dbReference type="ARBA" id="ARBA00022723"/>
    </source>
</evidence>
<evidence type="ECO:0000256" key="7">
    <source>
        <dbReference type="ARBA" id="ARBA00022769"/>
    </source>
</evidence>
<evidence type="ECO:0000256" key="12">
    <source>
        <dbReference type="ARBA" id="ARBA00023125"/>
    </source>
</evidence>
<dbReference type="AlphaFoldDB" id="A0A0P6XM47"/>
<dbReference type="InterPro" id="IPR017871">
    <property type="entry name" value="ABC_transporter-like_CS"/>
</dbReference>
<dbReference type="RefSeq" id="WP_062419112.1">
    <property type="nucleotide sequence ID" value="NZ_DF967974.1"/>
</dbReference>
<keyword evidence="2" id="KW-0963">Cytoplasm</keyword>
<evidence type="ECO:0000256" key="8">
    <source>
        <dbReference type="ARBA" id="ARBA00022771"/>
    </source>
</evidence>
<name>A0A0P6XM47_9CHLR</name>
<dbReference type="InterPro" id="IPR003593">
    <property type="entry name" value="AAA+_ATPase"/>
</dbReference>
<dbReference type="PROSITE" id="PS00211">
    <property type="entry name" value="ABC_TRANSPORTER_1"/>
    <property type="match status" value="2"/>
</dbReference>
<reference evidence="19 20" key="1">
    <citation type="submission" date="2015-07" db="EMBL/GenBank/DDBJ databases">
        <title>Genome sequence of Levilinea saccharolytica DSM 16555.</title>
        <authorList>
            <person name="Hemp J."/>
            <person name="Ward L.M."/>
            <person name="Pace L.A."/>
            <person name="Fischer W.W."/>
        </authorList>
    </citation>
    <scope>NUCLEOTIDE SEQUENCE [LARGE SCALE GENOMIC DNA]</scope>
    <source>
        <strain evidence="19 20">KIBI-1</strain>
    </source>
</reference>
<keyword evidence="13" id="KW-0234">DNA repair</keyword>
<dbReference type="Pfam" id="PF17755">
    <property type="entry name" value="UvrA_DNA-bind"/>
    <property type="match status" value="1"/>
</dbReference>
<dbReference type="EMBL" id="LGCM01000060">
    <property type="protein sequence ID" value="KPL77419.1"/>
    <property type="molecule type" value="Genomic_DNA"/>
</dbReference>
<dbReference type="PROSITE" id="PS50893">
    <property type="entry name" value="ABC_TRANSPORTER_2"/>
    <property type="match status" value="1"/>
</dbReference>
<dbReference type="PATRIC" id="fig|229921.5.peg.2654"/>
<keyword evidence="12" id="KW-0238">DNA-binding</keyword>
<evidence type="ECO:0000256" key="2">
    <source>
        <dbReference type="ARBA" id="ARBA00022490"/>
    </source>
</evidence>
<feature type="region of interest" description="Disordered" evidence="17">
    <location>
        <begin position="130"/>
        <end position="151"/>
    </location>
</feature>
<dbReference type="Gene3D" id="1.20.1580.10">
    <property type="entry name" value="ABC transporter ATPase like domain"/>
    <property type="match status" value="2"/>
</dbReference>
<keyword evidence="11" id="KW-0267">Excision nuclease</keyword>
<dbReference type="Proteomes" id="UP000050501">
    <property type="component" value="Unassembled WGS sequence"/>
</dbReference>